<dbReference type="PANTHER" id="PTHR35566">
    <property type="entry name" value="BLR3599 PROTEIN"/>
    <property type="match status" value="1"/>
</dbReference>
<dbReference type="KEGG" id="tig:THII_1004"/>
<evidence type="ECO:0000313" key="2">
    <source>
        <dbReference type="Proteomes" id="UP000031623"/>
    </source>
</evidence>
<keyword evidence="2" id="KW-1185">Reference proteome</keyword>
<name>A0A090BUL2_9GAMM</name>
<dbReference type="Pfam" id="PF05936">
    <property type="entry name" value="T6SS_VasE"/>
    <property type="match status" value="1"/>
</dbReference>
<sequence>MKGLTEIVDAIQWHEGMLLTPHHFQQLSIRQEQLLHYAISSFIPFHWGILRIEIDPVQLVEGQVAILELEAILPDGLMIAHNAKVTDLSLNLKKYLGLLKQQSALLVYLSVPRYIPTSLEGEQRYQSVEGEPVKGINEGEGEISIPRLRPRLHLSVGEEPPRNRFTSLPLAQVTYKNEAFALTSFIPPVLQIHIHSPLGKMISAIIQKAHGKAKFLSEQLRSSSAIQLDKSLLFNTQNVLQGLGTALPQLEAMLAIQVSHPYPLYLSLCSLAGSIATFTSAMVPPVFNAYNHNDLLATFTPVCQFIDEILDRIRESYIVIPFDRQNQQNTLKISSEFQWLPTKNYFVLRLEERQILADKNLTYLVIGLKGFEGKPKLEELVSWGESCQIGSNSYINSIRERRIYGAKRQRILEKEKNLNLIPPNEVALFQVEINPEFIAVEEVLVIVSELENIPQPVEVMLYTVPYQ</sequence>
<dbReference type="Proteomes" id="UP000031623">
    <property type="component" value="Chromosome"/>
</dbReference>
<reference evidence="1 2" key="1">
    <citation type="journal article" date="2014" name="ISME J.">
        <title>Ecophysiology of Thioploca ingrica as revealed by the complete genome sequence supplemented with proteomic evidence.</title>
        <authorList>
            <person name="Kojima H."/>
            <person name="Ogura Y."/>
            <person name="Yamamoto N."/>
            <person name="Togashi T."/>
            <person name="Mori H."/>
            <person name="Watanabe T."/>
            <person name="Nemoto F."/>
            <person name="Kurokawa K."/>
            <person name="Hayashi T."/>
            <person name="Fukui M."/>
        </authorList>
    </citation>
    <scope>NUCLEOTIDE SEQUENCE [LARGE SCALE GENOMIC DNA]</scope>
</reference>
<evidence type="ECO:0000313" key="1">
    <source>
        <dbReference type="EMBL" id="BAP55301.1"/>
    </source>
</evidence>
<dbReference type="InterPro" id="IPR010263">
    <property type="entry name" value="T6SS_TssK"/>
</dbReference>
<dbReference type="OrthoDB" id="9775333at2"/>
<accession>A0A090BUL2</accession>
<evidence type="ECO:0008006" key="3">
    <source>
        <dbReference type="Google" id="ProtNLM"/>
    </source>
</evidence>
<dbReference type="HOGENOM" id="CLU_047802_0_0_6"/>
<dbReference type="EMBL" id="AP014633">
    <property type="protein sequence ID" value="BAP55301.1"/>
    <property type="molecule type" value="Genomic_DNA"/>
</dbReference>
<dbReference type="NCBIfam" id="TIGR03353">
    <property type="entry name" value="VI_chp_4"/>
    <property type="match status" value="1"/>
</dbReference>
<dbReference type="STRING" id="40754.THII_1004"/>
<protein>
    <recommendedName>
        <fullName evidence="3">Type VI secretion protein, VC_A0114 family</fullName>
    </recommendedName>
</protein>
<organism evidence="1 2">
    <name type="scientific">Thioploca ingrica</name>
    <dbReference type="NCBI Taxonomy" id="40754"/>
    <lineage>
        <taxon>Bacteria</taxon>
        <taxon>Pseudomonadati</taxon>
        <taxon>Pseudomonadota</taxon>
        <taxon>Gammaproteobacteria</taxon>
        <taxon>Thiotrichales</taxon>
        <taxon>Thiotrichaceae</taxon>
        <taxon>Thioploca</taxon>
    </lineage>
</organism>
<gene>
    <name evidence="1" type="ORF">THII_1004</name>
</gene>
<dbReference type="AlphaFoldDB" id="A0A090BUL2"/>
<proteinExistence type="predicted"/>
<dbReference type="PANTHER" id="PTHR35566:SF1">
    <property type="entry name" value="TYPE VI SECRETION SYSTEM BASEPLATE COMPONENT TSSK1"/>
    <property type="match status" value="1"/>
</dbReference>